<dbReference type="PROSITE" id="PS51257">
    <property type="entry name" value="PROKAR_LIPOPROTEIN"/>
    <property type="match status" value="1"/>
</dbReference>
<dbReference type="OrthoDB" id="705385at2"/>
<organism evidence="3 4">
    <name type="scientific">Flavobacterium beibuense</name>
    <dbReference type="NCBI Taxonomy" id="657326"/>
    <lineage>
        <taxon>Bacteria</taxon>
        <taxon>Pseudomonadati</taxon>
        <taxon>Bacteroidota</taxon>
        <taxon>Flavobacteriia</taxon>
        <taxon>Flavobacteriales</taxon>
        <taxon>Flavobacteriaceae</taxon>
        <taxon>Flavobacterium</taxon>
    </lineage>
</organism>
<feature type="region of interest" description="Disordered" evidence="1">
    <location>
        <begin position="238"/>
        <end position="258"/>
    </location>
</feature>
<evidence type="ECO:0000256" key="1">
    <source>
        <dbReference type="SAM" id="MobiDB-lite"/>
    </source>
</evidence>
<evidence type="ECO:0000313" key="3">
    <source>
        <dbReference type="EMBL" id="RYJ42364.1"/>
    </source>
</evidence>
<evidence type="ECO:0000313" key="4">
    <source>
        <dbReference type="Proteomes" id="UP000289775"/>
    </source>
</evidence>
<name>A0A444W916_9FLAO</name>
<comment type="caution">
    <text evidence="3">The sequence shown here is derived from an EMBL/GenBank/DDBJ whole genome shotgun (WGS) entry which is preliminary data.</text>
</comment>
<dbReference type="RefSeq" id="WP_129751275.1">
    <property type="nucleotide sequence ID" value="NZ_JUIW01000007.1"/>
</dbReference>
<feature type="signal peptide" evidence="2">
    <location>
        <begin position="1"/>
        <end position="22"/>
    </location>
</feature>
<evidence type="ECO:0008006" key="5">
    <source>
        <dbReference type="Google" id="ProtNLM"/>
    </source>
</evidence>
<keyword evidence="4" id="KW-1185">Reference proteome</keyword>
<feature type="region of interest" description="Disordered" evidence="1">
    <location>
        <begin position="31"/>
        <end position="57"/>
    </location>
</feature>
<feature type="compositionally biased region" description="Low complexity" evidence="1">
    <location>
        <begin position="34"/>
        <end position="53"/>
    </location>
</feature>
<proteinExistence type="predicted"/>
<dbReference type="AlphaFoldDB" id="A0A444W916"/>
<dbReference type="Gene3D" id="2.40.360.20">
    <property type="match status" value="1"/>
</dbReference>
<accession>A0A444W916</accession>
<feature type="chain" id="PRO_5019586692" description="Lipoprotein" evidence="2">
    <location>
        <begin position="23"/>
        <end position="258"/>
    </location>
</feature>
<dbReference type="EMBL" id="JUIW01000007">
    <property type="protein sequence ID" value="RYJ42364.1"/>
    <property type="molecule type" value="Genomic_DNA"/>
</dbReference>
<evidence type="ECO:0000256" key="2">
    <source>
        <dbReference type="SAM" id="SignalP"/>
    </source>
</evidence>
<sequence length="258" mass="28555">MKKLQRLSAVVLFLSVLSFVSCDTEPVDPVLLDNVNNPENPGTNPNNPTNPGTSDGSYWPMALNNEWVFDVEDEGESPMKITSTESIGGNTYYRVNYSFASSGTGDLTGEATNLLRHNNGDYSVRISVIVPDEQGMQITVSPYEYTILKDYLEPGQSWTQDVQQTTTYQMPGITIPPMVMNFHIENIIQEKGITVTVNGVSYENVIKVKQTQTITSNLTPGMVLTVYYWFAKDVGPIKSESQSSNFTSSSTLVSYTLN</sequence>
<protein>
    <recommendedName>
        <fullName evidence="5">Lipoprotein</fullName>
    </recommendedName>
</protein>
<keyword evidence="2" id="KW-0732">Signal</keyword>
<reference evidence="3 4" key="1">
    <citation type="submission" date="2014-12" db="EMBL/GenBank/DDBJ databases">
        <title>Genome sequence of Flavobacterium beibuense RSKm HC5.</title>
        <authorList>
            <person name="Kim J.F."/>
            <person name="Song J.Y."/>
            <person name="Kwak M.-J."/>
            <person name="Lee S.-W."/>
        </authorList>
    </citation>
    <scope>NUCLEOTIDE SEQUENCE [LARGE SCALE GENOMIC DNA]</scope>
    <source>
        <strain evidence="3 4">RSKm HC5</strain>
    </source>
</reference>
<gene>
    <name evidence="3" type="ORF">NU09_2150</name>
</gene>
<dbReference type="Proteomes" id="UP000289775">
    <property type="component" value="Unassembled WGS sequence"/>
</dbReference>
<feature type="compositionally biased region" description="Low complexity" evidence="1">
    <location>
        <begin position="239"/>
        <end position="258"/>
    </location>
</feature>